<dbReference type="Proteomes" id="UP001056120">
    <property type="component" value="Linkage Group LG25"/>
</dbReference>
<keyword evidence="2" id="KW-1185">Reference proteome</keyword>
<evidence type="ECO:0000313" key="1">
    <source>
        <dbReference type="EMBL" id="KAI3704880.1"/>
    </source>
</evidence>
<reference evidence="1 2" key="2">
    <citation type="journal article" date="2022" name="Mol. Ecol. Resour.">
        <title>The genomes of chicory, endive, great burdock and yacon provide insights into Asteraceae paleo-polyploidization history and plant inulin production.</title>
        <authorList>
            <person name="Fan W."/>
            <person name="Wang S."/>
            <person name="Wang H."/>
            <person name="Wang A."/>
            <person name="Jiang F."/>
            <person name="Liu H."/>
            <person name="Zhao H."/>
            <person name="Xu D."/>
            <person name="Zhang Y."/>
        </authorList>
    </citation>
    <scope>NUCLEOTIDE SEQUENCE [LARGE SCALE GENOMIC DNA]</scope>
    <source>
        <strain evidence="2">cv. Yunnan</strain>
        <tissue evidence="1">Leaves</tissue>
    </source>
</reference>
<dbReference type="EMBL" id="CM042042">
    <property type="protein sequence ID" value="KAI3704880.1"/>
    <property type="molecule type" value="Genomic_DNA"/>
</dbReference>
<proteinExistence type="predicted"/>
<sequence length="303" mass="34978">MEEEDIRKWEDLDIDVLVKIFQILDLSELTSGLAHICSTWRHAACDPMLWQTLDLSMMSSNFIKIPLEPYVYVNARSDKQLTKLLKISLNLSRGSIKTLIFNFNLYVCDAQLTYTAERCPNLKRLVLPAWNRIKKTGICKAISMWKDLESLTMPSIVNPPYFMEEVSKHCKKFSELKIMGPCDILFVQTLIRCVPNLKVLSLRCSTVYLDALLLILDGLKNLEVLNISHCLIVDAQPPPATRKLVEKLDDSVLEKGSRLKEFFTCMDDSCTMCEITRRDEGLIRWYRYEEGLWKQDEVKSLAV</sequence>
<accession>A0ACB9A5J9</accession>
<evidence type="ECO:0000313" key="2">
    <source>
        <dbReference type="Proteomes" id="UP001056120"/>
    </source>
</evidence>
<comment type="caution">
    <text evidence="1">The sequence shown here is derived from an EMBL/GenBank/DDBJ whole genome shotgun (WGS) entry which is preliminary data.</text>
</comment>
<gene>
    <name evidence="1" type="ORF">L1987_75109</name>
</gene>
<name>A0ACB9A5J9_9ASTR</name>
<protein>
    <submittedName>
        <fullName evidence="1">Uncharacterized protein</fullName>
    </submittedName>
</protein>
<organism evidence="1 2">
    <name type="scientific">Smallanthus sonchifolius</name>
    <dbReference type="NCBI Taxonomy" id="185202"/>
    <lineage>
        <taxon>Eukaryota</taxon>
        <taxon>Viridiplantae</taxon>
        <taxon>Streptophyta</taxon>
        <taxon>Embryophyta</taxon>
        <taxon>Tracheophyta</taxon>
        <taxon>Spermatophyta</taxon>
        <taxon>Magnoliopsida</taxon>
        <taxon>eudicotyledons</taxon>
        <taxon>Gunneridae</taxon>
        <taxon>Pentapetalae</taxon>
        <taxon>asterids</taxon>
        <taxon>campanulids</taxon>
        <taxon>Asterales</taxon>
        <taxon>Asteraceae</taxon>
        <taxon>Asteroideae</taxon>
        <taxon>Heliantheae alliance</taxon>
        <taxon>Millerieae</taxon>
        <taxon>Smallanthus</taxon>
    </lineage>
</organism>
<reference evidence="2" key="1">
    <citation type="journal article" date="2022" name="Mol. Ecol. Resour.">
        <title>The genomes of chicory, endive, great burdock and yacon provide insights into Asteraceae palaeo-polyploidization history and plant inulin production.</title>
        <authorList>
            <person name="Fan W."/>
            <person name="Wang S."/>
            <person name="Wang H."/>
            <person name="Wang A."/>
            <person name="Jiang F."/>
            <person name="Liu H."/>
            <person name="Zhao H."/>
            <person name="Xu D."/>
            <person name="Zhang Y."/>
        </authorList>
    </citation>
    <scope>NUCLEOTIDE SEQUENCE [LARGE SCALE GENOMIC DNA]</scope>
    <source>
        <strain evidence="2">cv. Yunnan</strain>
    </source>
</reference>